<dbReference type="InterPro" id="IPR019320">
    <property type="entry name" value="BORCS8"/>
</dbReference>
<evidence type="ECO:0000313" key="3">
    <source>
        <dbReference type="Proteomes" id="UP000887116"/>
    </source>
</evidence>
<keyword evidence="3" id="KW-1185">Reference proteome</keyword>
<accession>A0A8X6KRB1</accession>
<organism evidence="2 3">
    <name type="scientific">Trichonephila clavata</name>
    <name type="common">Joro spider</name>
    <name type="synonym">Nephila clavata</name>
    <dbReference type="NCBI Taxonomy" id="2740835"/>
    <lineage>
        <taxon>Eukaryota</taxon>
        <taxon>Metazoa</taxon>
        <taxon>Ecdysozoa</taxon>
        <taxon>Arthropoda</taxon>
        <taxon>Chelicerata</taxon>
        <taxon>Arachnida</taxon>
        <taxon>Araneae</taxon>
        <taxon>Araneomorphae</taxon>
        <taxon>Entelegynae</taxon>
        <taxon>Araneoidea</taxon>
        <taxon>Nephilidae</taxon>
        <taxon>Trichonephila</taxon>
    </lineage>
</organism>
<name>A0A8X6KRB1_TRICU</name>
<sequence length="167" mass="18907">MYRNLQGKCYDLEYAINAVKEMQNSHEHFQNITQLIYQAITTKQRLNAEESKKTDKKKPVCIKEFLAHLIANIFLPAVATGLSSSASVSADLKSSPAQAIKSSSTSSLPDDLELPLYLLFLREHLFQDSIQPLARFKENSQLDFGHVCVGSFFILKVLLICFLYIYV</sequence>
<dbReference type="Pfam" id="PF10167">
    <property type="entry name" value="BORCS8"/>
    <property type="match status" value="1"/>
</dbReference>
<gene>
    <name evidence="2" type="primary">NCL1_41509</name>
    <name evidence="2" type="ORF">TNCT_547251</name>
</gene>
<keyword evidence="1" id="KW-1133">Transmembrane helix</keyword>
<dbReference type="OrthoDB" id="10044187at2759"/>
<protein>
    <submittedName>
        <fullName evidence="2">Uncharacterized protein</fullName>
    </submittedName>
</protein>
<evidence type="ECO:0000313" key="2">
    <source>
        <dbReference type="EMBL" id="GFQ83765.1"/>
    </source>
</evidence>
<reference evidence="2" key="1">
    <citation type="submission" date="2020-07" db="EMBL/GenBank/DDBJ databases">
        <title>Multicomponent nature underlies the extraordinary mechanical properties of spider dragline silk.</title>
        <authorList>
            <person name="Kono N."/>
            <person name="Nakamura H."/>
            <person name="Mori M."/>
            <person name="Yoshida Y."/>
            <person name="Ohtoshi R."/>
            <person name="Malay A.D."/>
            <person name="Moran D.A.P."/>
            <person name="Tomita M."/>
            <person name="Numata K."/>
            <person name="Arakawa K."/>
        </authorList>
    </citation>
    <scope>NUCLEOTIDE SEQUENCE</scope>
</reference>
<feature type="transmembrane region" description="Helical" evidence="1">
    <location>
        <begin position="144"/>
        <end position="166"/>
    </location>
</feature>
<proteinExistence type="predicted"/>
<keyword evidence="1" id="KW-0472">Membrane</keyword>
<dbReference type="AlphaFoldDB" id="A0A8X6KRB1"/>
<evidence type="ECO:0000256" key="1">
    <source>
        <dbReference type="SAM" id="Phobius"/>
    </source>
</evidence>
<comment type="caution">
    <text evidence="2">The sequence shown here is derived from an EMBL/GenBank/DDBJ whole genome shotgun (WGS) entry which is preliminary data.</text>
</comment>
<keyword evidence="1" id="KW-0812">Transmembrane</keyword>
<dbReference type="Proteomes" id="UP000887116">
    <property type="component" value="Unassembled WGS sequence"/>
</dbReference>
<dbReference type="EMBL" id="BMAO01022705">
    <property type="protein sequence ID" value="GFQ83765.1"/>
    <property type="molecule type" value="Genomic_DNA"/>
</dbReference>